<feature type="transmembrane region" description="Helical" evidence="1">
    <location>
        <begin position="15"/>
        <end position="38"/>
    </location>
</feature>
<evidence type="ECO:0000256" key="1">
    <source>
        <dbReference type="SAM" id="Phobius"/>
    </source>
</evidence>
<proteinExistence type="predicted"/>
<accession>A0ABN8YND1</accession>
<dbReference type="EMBL" id="OX459957">
    <property type="protein sequence ID" value="CAI9163082.1"/>
    <property type="molecule type" value="Genomic_DNA"/>
</dbReference>
<evidence type="ECO:0000313" key="3">
    <source>
        <dbReference type="Proteomes" id="UP001176941"/>
    </source>
</evidence>
<dbReference type="Proteomes" id="UP001176941">
    <property type="component" value="Chromosome 21"/>
</dbReference>
<name>A0ABN8YND1_RANTA</name>
<evidence type="ECO:0000313" key="2">
    <source>
        <dbReference type="EMBL" id="CAI9163082.1"/>
    </source>
</evidence>
<organism evidence="2 3">
    <name type="scientific">Rangifer tarandus platyrhynchus</name>
    <name type="common">Svalbard reindeer</name>
    <dbReference type="NCBI Taxonomy" id="3082113"/>
    <lineage>
        <taxon>Eukaryota</taxon>
        <taxon>Metazoa</taxon>
        <taxon>Chordata</taxon>
        <taxon>Craniata</taxon>
        <taxon>Vertebrata</taxon>
        <taxon>Euteleostomi</taxon>
        <taxon>Mammalia</taxon>
        <taxon>Eutheria</taxon>
        <taxon>Laurasiatheria</taxon>
        <taxon>Artiodactyla</taxon>
        <taxon>Ruminantia</taxon>
        <taxon>Pecora</taxon>
        <taxon>Cervidae</taxon>
        <taxon>Odocoileinae</taxon>
        <taxon>Rangifer</taxon>
    </lineage>
</organism>
<reference evidence="2" key="1">
    <citation type="submission" date="2023-04" db="EMBL/GenBank/DDBJ databases">
        <authorList>
            <consortium name="ELIXIR-Norway"/>
        </authorList>
    </citation>
    <scope>NUCLEOTIDE SEQUENCE [LARGE SCALE GENOMIC DNA]</scope>
</reference>
<keyword evidence="1" id="KW-0812">Transmembrane</keyword>
<keyword evidence="3" id="KW-1185">Reference proteome</keyword>
<sequence>MMGINTVGYYSYNRVIIYGSLASLFIFLLEGGVHLHYLSPTLYFSFKFSILSLPSFEDLPFSASTLGEEDFIHLPAVLLLIKPYVKKLKVKVLLGNSFSICIITCCKRKSKERNQRKETNDSIHSHEAPPTPIWLAVTDLGCSGENRNSLCCKGKYKV</sequence>
<keyword evidence="1" id="KW-1133">Transmembrane helix</keyword>
<gene>
    <name evidence="2" type="ORF">MRATA1EN1_LOCUS12044</name>
</gene>
<keyword evidence="1" id="KW-0472">Membrane</keyword>
<protein>
    <submittedName>
        <fullName evidence="2">Uncharacterized protein</fullName>
    </submittedName>
</protein>